<dbReference type="InterPro" id="IPR011625">
    <property type="entry name" value="A2M_N_BRD"/>
</dbReference>
<keyword evidence="3" id="KW-0812">Transmembrane</keyword>
<keyword evidence="3" id="KW-0472">Membrane</keyword>
<dbReference type="SMART" id="SM01359">
    <property type="entry name" value="A2M_N_2"/>
    <property type="match status" value="1"/>
</dbReference>
<evidence type="ECO:0000259" key="4">
    <source>
        <dbReference type="SMART" id="SM01359"/>
    </source>
</evidence>
<dbReference type="InterPro" id="IPR001599">
    <property type="entry name" value="Macroglobln_a2"/>
</dbReference>
<dbReference type="RefSeq" id="WP_345489093.1">
    <property type="nucleotide sequence ID" value="NZ_BAABHY010000001.1"/>
</dbReference>
<dbReference type="Gene3D" id="2.60.40.10">
    <property type="entry name" value="Immunoglobulins"/>
    <property type="match status" value="1"/>
</dbReference>
<feature type="domain" description="Alpha-2-macroglobulin bait region" evidence="4">
    <location>
        <begin position="1086"/>
        <end position="1225"/>
    </location>
</feature>
<name>A0ABP9N2E5_9GAMM</name>
<feature type="transmembrane region" description="Helical" evidence="3">
    <location>
        <begin position="12"/>
        <end position="40"/>
    </location>
</feature>
<dbReference type="EMBL" id="BAABHY010000001">
    <property type="protein sequence ID" value="GAA5107257.1"/>
    <property type="molecule type" value="Genomic_DNA"/>
</dbReference>
<dbReference type="InterPro" id="IPR021868">
    <property type="entry name" value="Alpha_2_Macroglob_MG3"/>
</dbReference>
<dbReference type="SUPFAM" id="SSF48239">
    <property type="entry name" value="Terpenoid cyclases/Protein prenyltransferases"/>
    <property type="match status" value="1"/>
</dbReference>
<reference evidence="7" key="1">
    <citation type="journal article" date="2019" name="Int. J. Syst. Evol. Microbiol.">
        <title>The Global Catalogue of Microorganisms (GCM) 10K type strain sequencing project: providing services to taxonomists for standard genome sequencing and annotation.</title>
        <authorList>
            <consortium name="The Broad Institute Genomics Platform"/>
            <consortium name="The Broad Institute Genome Sequencing Center for Infectious Disease"/>
            <person name="Wu L."/>
            <person name="Ma J."/>
        </authorList>
    </citation>
    <scope>NUCLEOTIDE SEQUENCE [LARGE SCALE GENOMIC DNA]</scope>
    <source>
        <strain evidence="7">JCM 18050</strain>
    </source>
</reference>
<dbReference type="InterPro" id="IPR008930">
    <property type="entry name" value="Terpenoid_cyclase/PrenylTrfase"/>
</dbReference>
<sequence length="1995" mass="226208">MGFLRLLLRVPFYIFAIIWEACLYFALFLLVLIRAILWLISPIIGDINWSTPKWYPKAQTLYHTIANSLSKRSTFIGSLIIIAIIGYFSANYAYHWYQNRPKPIDPAPIIVNHYSANYYEPSYSNSTLKIGFVNRTGASPAPLDMIGKTISEGITLSPQIDGQWRWHNNKMIEFKPTQPWPLGTQYTVKLESDKLFSENNLLQTNSSSYSFKTQDFSYSISREELYQDPINPSNKMAIFTVNFSHPIDKLVFERKISLALYEKNSNNRDKDTFIKQYDYTVTYNNDLTTAYIKSGQIGLPNQDGYMQLSIEKGITSSIGGTPSKSLNHSVLVVPSKFNLNINNFDVSLVEVNNQEMRQVLTVSFNYNVKASDIHKVIKVWQLPINPNKQYTERYYDELDRTYKTKINVDGRDLEKSTPIALKVIDTEQNYQNQISFEFKAEQKRQIYIEVEQPLVSDGGYYLSTPYHDVKTVPAYPYIMNFAASGSLLSLSGDKKIPIVSRNMSALKLQIGRVIPSQLQHLVAFNGNDFQWMNFGDLDSENFVEKYTVIKSISGTAESTKYTDVDISKYLTKDVEGNAIRGVFLVNLYGNTKDARNDDFNYYDSRFIIVTDIGIINKKSLDQSQDIFVQSIRTGQPIADAKVSVIGVNGVEITALYTDESGHVHFDPLSEYYQGIRPLFFVVEKGQDLSFLPISSYDRQLNFSRFDVGGIYETIDGGELRTHLFSDRGVYRPGDTFHIGMIVRAQDWSKSLNGIRLEADIYDPKSNQVKTESITLDKYGFEELSYKTDYSSPTGEWYINLYLKNPREDYRTLLGSTSVIVREFEPDKTAVTLKLLPDIKEGWVHPDALSAQVEAKNLFGTPAQNRIVQSQLFLEPSAPYFKKYDKYAFYQNISRQQNSFNIAVEERITDENGLAHLDLPIGSFEGNYTAKLLTEVFEPDSGRSVAATATAFVSPNDYLIGSKADGRLDYIKKDSRRIINFIAVDSNLEPISLNELTLVKIEQKYLSVLVKQPSGVYKYESKRKDVVINEIPFSIDKTSTNYTIENEDPGNFTLQIKNKNGHIIYQTAYSIAGTANVTRNLDRNAELVLKIDDNQYKAGDEIEVSITAPYIGSGIITIERDKVYAHKWFKTNTTSSVQKITVPAGIDGNAYINVQFIRDPSSDEIFMSPLSYAVVPFKISNDKFNDHIKLTTPDKIKPGQTLPITIETHTKQRVVIFAIDEGILQVSGYKLKNPLNEFIRKKALSVRTLQILDLILPEYSRLLNLSAPGGDSDEMTDELSAHLNPFKRKVDEPVAYWSGIIDVDGIKTVDYTVPDYFNGKIRVMAVSVGQQTMGSTQTVATVRNDFVISPNIPYFVAPNDEFEISVSIANNLDDIGDHAVPIQVTLKTTPQLTILDEAIRTITLASMKEGSLTFKLKATDTLGSGDLHFTASYNDKVVDRQVSTSVRPASQYRLKTTMGRMDGSQQSISDMRQMYAPYSQRQAAVSYSPFILSKGLATYLADYPHYCSEQIVSRAMPLLIDSKYPDFELVKNNSIQLDALFQTLQTRQNSEGAIGLWYSTYNVDPFITLYAVNFMLEAKEAGQSIPNRLLERANQYVAQIATSQRTDQYGLRLRAYASYLLTRQNQVTTSYLASIMADLNDSRSTWWQTDLTALYLASSYQMLKMDKEADKLFKPVWKSLSNAYNSAWWNHNYYDPLVMDSGKIYLITKHFSGYTKEIPAQALENLVLMLKQERYTTQSSAMTMLALDSYVSSINLGALTANDLTITSQDQQHKRQTIATLKGLLAKGEYDADVRTISFNNQTKLPAWYMVSEQGFDNTIQQKPITKGLEVYREFTDDNGNVINQVKLGDKVNVTIRIRSLSKEGATNLAIVDLLPGGFEVVQQPIKSSQDNDDEYDEYEGEDEEYYDDTDSHWLSPIAVGDYTWYPDYTDVREDRVIIYGSTDNNQIQTFKYQIKATNVGQYSVPSAYGEAMYDRDIQAVSQGGNNITVMPRSWY</sequence>
<feature type="transmembrane region" description="Helical" evidence="3">
    <location>
        <begin position="75"/>
        <end position="97"/>
    </location>
</feature>
<dbReference type="Pfam" id="PF11974">
    <property type="entry name" value="bMG3"/>
    <property type="match status" value="1"/>
</dbReference>
<dbReference type="Pfam" id="PF00207">
    <property type="entry name" value="A2M"/>
    <property type="match status" value="1"/>
</dbReference>
<evidence type="ECO:0000259" key="5">
    <source>
        <dbReference type="SMART" id="SM01360"/>
    </source>
</evidence>
<feature type="domain" description="Alpha-2-macroglobulin" evidence="5">
    <location>
        <begin position="1293"/>
        <end position="1385"/>
    </location>
</feature>
<dbReference type="InterPro" id="IPR013783">
    <property type="entry name" value="Ig-like_fold"/>
</dbReference>
<dbReference type="Gene3D" id="2.60.40.1930">
    <property type="match status" value="1"/>
</dbReference>
<evidence type="ECO:0000256" key="1">
    <source>
        <dbReference type="ARBA" id="ARBA00010556"/>
    </source>
</evidence>
<dbReference type="InterPro" id="IPR041203">
    <property type="entry name" value="Bact_A2M_MG5"/>
</dbReference>
<dbReference type="InterPro" id="IPR051802">
    <property type="entry name" value="YfhM-like"/>
</dbReference>
<evidence type="ECO:0000256" key="3">
    <source>
        <dbReference type="SAM" id="Phobius"/>
    </source>
</evidence>
<dbReference type="Pfam" id="PF17973">
    <property type="entry name" value="bMG10"/>
    <property type="match status" value="1"/>
</dbReference>
<dbReference type="InterPro" id="IPR041246">
    <property type="entry name" value="Bact_MG10"/>
</dbReference>
<dbReference type="PANTHER" id="PTHR40094:SF1">
    <property type="entry name" value="UBIQUITIN DOMAIN-CONTAINING PROTEIN"/>
    <property type="match status" value="1"/>
</dbReference>
<dbReference type="SMART" id="SM01360">
    <property type="entry name" value="A2M"/>
    <property type="match status" value="1"/>
</dbReference>
<dbReference type="CDD" id="cd02891">
    <property type="entry name" value="A2M_like"/>
    <property type="match status" value="1"/>
</dbReference>
<proteinExistence type="inferred from homology"/>
<evidence type="ECO:0000313" key="7">
    <source>
        <dbReference type="Proteomes" id="UP001500171"/>
    </source>
</evidence>
<organism evidence="6 7">
    <name type="scientific">Orbus sasakiae</name>
    <dbReference type="NCBI Taxonomy" id="1078475"/>
    <lineage>
        <taxon>Bacteria</taxon>
        <taxon>Pseudomonadati</taxon>
        <taxon>Pseudomonadota</taxon>
        <taxon>Gammaproteobacteria</taxon>
        <taxon>Orbales</taxon>
        <taxon>Orbaceae</taxon>
        <taxon>Orbus</taxon>
    </lineage>
</organism>
<accession>A0ABP9N2E5</accession>
<protein>
    <submittedName>
        <fullName evidence="6">Alpha-2-macroglobulin</fullName>
    </submittedName>
</protein>
<dbReference type="PANTHER" id="PTHR40094">
    <property type="entry name" value="ALPHA-2-MACROGLOBULIN HOMOLOG"/>
    <property type="match status" value="1"/>
</dbReference>
<dbReference type="InterPro" id="IPR002890">
    <property type="entry name" value="MG2"/>
</dbReference>
<evidence type="ECO:0000313" key="6">
    <source>
        <dbReference type="EMBL" id="GAA5107257.1"/>
    </source>
</evidence>
<dbReference type="Gene3D" id="1.50.10.20">
    <property type="match status" value="1"/>
</dbReference>
<gene>
    <name evidence="6" type="ORF">GCM10023211_08190</name>
</gene>
<dbReference type="Pfam" id="PF01835">
    <property type="entry name" value="MG2"/>
    <property type="match status" value="1"/>
</dbReference>
<keyword evidence="3" id="KW-1133">Transmembrane helix</keyword>
<dbReference type="Proteomes" id="UP001500171">
    <property type="component" value="Unassembled WGS sequence"/>
</dbReference>
<keyword evidence="7" id="KW-1185">Reference proteome</keyword>
<comment type="caution">
    <text evidence="6">The sequence shown here is derived from an EMBL/GenBank/DDBJ whole genome shotgun (WGS) entry which is preliminary data.</text>
</comment>
<comment type="similarity">
    <text evidence="1">Belongs to the protease inhibitor I39 (alpha-2-macroglobulin) family. Bacterial alpha-2-macroglobulin subfamily.</text>
</comment>
<keyword evidence="2" id="KW-0732">Signal</keyword>
<dbReference type="Pfam" id="PF17972">
    <property type="entry name" value="bMG5"/>
    <property type="match status" value="1"/>
</dbReference>
<dbReference type="Pfam" id="PF07703">
    <property type="entry name" value="A2M_BRD"/>
    <property type="match status" value="1"/>
</dbReference>
<dbReference type="Gene3D" id="2.60.40.3710">
    <property type="match status" value="1"/>
</dbReference>
<evidence type="ECO:0000256" key="2">
    <source>
        <dbReference type="ARBA" id="ARBA00022729"/>
    </source>
</evidence>